<feature type="non-terminal residue" evidence="5">
    <location>
        <position position="1"/>
    </location>
</feature>
<proteinExistence type="predicted"/>
<dbReference type="InterPro" id="IPR029058">
    <property type="entry name" value="AB_hydrolase_fold"/>
</dbReference>
<dbReference type="GO" id="GO:0047372">
    <property type="term" value="F:monoacylglycerol lipase activity"/>
    <property type="evidence" value="ECO:0007669"/>
    <property type="project" value="TreeGrafter"/>
</dbReference>
<dbReference type="GO" id="GO:0016740">
    <property type="term" value="F:transferase activity"/>
    <property type="evidence" value="ECO:0007669"/>
    <property type="project" value="UniProtKB-KW"/>
</dbReference>
<dbReference type="Gene3D" id="3.40.50.1820">
    <property type="entry name" value="alpha/beta hydrolase"/>
    <property type="match status" value="1"/>
</dbReference>
<name>A0A0C3FES3_PILCF</name>
<evidence type="ECO:0000313" key="5">
    <source>
        <dbReference type="EMBL" id="KIM78504.1"/>
    </source>
</evidence>
<evidence type="ECO:0000256" key="2">
    <source>
        <dbReference type="ARBA" id="ARBA00022553"/>
    </source>
</evidence>
<dbReference type="EMBL" id="KN833016">
    <property type="protein sequence ID" value="KIM78504.1"/>
    <property type="molecule type" value="Genomic_DNA"/>
</dbReference>
<dbReference type="STRING" id="765440.A0A0C3FES3"/>
<evidence type="ECO:0000313" key="6">
    <source>
        <dbReference type="Proteomes" id="UP000054166"/>
    </source>
</evidence>
<reference evidence="6" key="2">
    <citation type="submission" date="2015-01" db="EMBL/GenBank/DDBJ databases">
        <title>Evolutionary Origins and Diversification of the Mycorrhizal Mutualists.</title>
        <authorList>
            <consortium name="DOE Joint Genome Institute"/>
            <consortium name="Mycorrhizal Genomics Consortium"/>
            <person name="Kohler A."/>
            <person name="Kuo A."/>
            <person name="Nagy L.G."/>
            <person name="Floudas D."/>
            <person name="Copeland A."/>
            <person name="Barry K.W."/>
            <person name="Cichocki N."/>
            <person name="Veneault-Fourrey C."/>
            <person name="LaButti K."/>
            <person name="Lindquist E.A."/>
            <person name="Lipzen A."/>
            <person name="Lundell T."/>
            <person name="Morin E."/>
            <person name="Murat C."/>
            <person name="Riley R."/>
            <person name="Ohm R."/>
            <person name="Sun H."/>
            <person name="Tunlid A."/>
            <person name="Henrissat B."/>
            <person name="Grigoriev I.V."/>
            <person name="Hibbett D.S."/>
            <person name="Martin F."/>
        </authorList>
    </citation>
    <scope>NUCLEOTIDE SEQUENCE [LARGE SCALE GENOMIC DNA]</scope>
    <source>
        <strain evidence="6">F 1598</strain>
    </source>
</reference>
<dbReference type="SUPFAM" id="SSF53474">
    <property type="entry name" value="alpha/beta-Hydrolases"/>
    <property type="match status" value="1"/>
</dbReference>
<dbReference type="GO" id="GO:0006660">
    <property type="term" value="P:phosphatidylserine catabolic process"/>
    <property type="evidence" value="ECO:0007669"/>
    <property type="project" value="TreeGrafter"/>
</dbReference>
<protein>
    <recommendedName>
        <fullName evidence="4">Thioesterase TesA-like domain-containing protein</fullName>
    </recommendedName>
</protein>
<dbReference type="AlphaFoldDB" id="A0A0C3FES3"/>
<dbReference type="PANTHER" id="PTHR12277:SF194">
    <property type="entry name" value="FI04476P"/>
    <property type="match status" value="1"/>
</dbReference>
<keyword evidence="2" id="KW-0597">Phosphoprotein</keyword>
<evidence type="ECO:0000256" key="1">
    <source>
        <dbReference type="ARBA" id="ARBA00022450"/>
    </source>
</evidence>
<dbReference type="Proteomes" id="UP000054166">
    <property type="component" value="Unassembled WGS sequence"/>
</dbReference>
<feature type="domain" description="Thioesterase TesA-like" evidence="4">
    <location>
        <begin position="106"/>
        <end position="284"/>
    </location>
</feature>
<accession>A0A0C3FES3</accession>
<dbReference type="GO" id="GO:0005789">
    <property type="term" value="C:endoplasmic reticulum membrane"/>
    <property type="evidence" value="ECO:0007669"/>
    <property type="project" value="TreeGrafter"/>
</dbReference>
<dbReference type="InParanoid" id="A0A0C3FES3"/>
<keyword evidence="3" id="KW-0808">Transferase</keyword>
<dbReference type="PANTHER" id="PTHR12277">
    <property type="entry name" value="ALPHA/BETA HYDROLASE DOMAIN-CONTAINING PROTEIN"/>
    <property type="match status" value="1"/>
</dbReference>
<evidence type="ECO:0000259" key="4">
    <source>
        <dbReference type="SMART" id="SM00824"/>
    </source>
</evidence>
<dbReference type="GO" id="GO:0004622">
    <property type="term" value="F:phosphatidylcholine lysophospholipase activity"/>
    <property type="evidence" value="ECO:0007669"/>
    <property type="project" value="TreeGrafter"/>
</dbReference>
<keyword evidence="1" id="KW-0596">Phosphopantetheine</keyword>
<sequence length="377" mass="42094">VLYMNHLRYPLFPKYDAPERYGLARKLYLSHAHSRVFLIFRQAGKTLNFHITTSDNVTLGAWFVLSDTYYREVPFPEPPSYPSLEARIPLAIKARPTVLFFHGNAATRAAPYRVQYYKAFSSRLHANVLVIDYRGFGDSEGVPSESGLAADAHAAWDWLISNGAKPENILIVGHSLGSAVAAKLSTDLADQDVTFKGLVLMSPFSSIRTLLEAYHFFGFLPLMKPLRMIPGLHDFLTRPLAHTFDTLSVISAIKAPILLVHAEDDWDIPYTHSETLFNALLEHLLPSIVTPPIGAATSWVKDDWDKFYAAHSVRTNVQKSLVASSEIPHFGTVDQFMRGNDEGKVVFLKTIEGGHNKIGALEGVQEIIRVTFDFPSL</sequence>
<dbReference type="InterPro" id="IPR000073">
    <property type="entry name" value="AB_hydrolase_1"/>
</dbReference>
<dbReference type="SMART" id="SM00824">
    <property type="entry name" value="PKS_TE"/>
    <property type="match status" value="1"/>
</dbReference>
<organism evidence="5 6">
    <name type="scientific">Piloderma croceum (strain F 1598)</name>
    <dbReference type="NCBI Taxonomy" id="765440"/>
    <lineage>
        <taxon>Eukaryota</taxon>
        <taxon>Fungi</taxon>
        <taxon>Dikarya</taxon>
        <taxon>Basidiomycota</taxon>
        <taxon>Agaricomycotina</taxon>
        <taxon>Agaricomycetes</taxon>
        <taxon>Agaricomycetidae</taxon>
        <taxon>Atheliales</taxon>
        <taxon>Atheliaceae</taxon>
        <taxon>Piloderma</taxon>
    </lineage>
</organism>
<evidence type="ECO:0000256" key="3">
    <source>
        <dbReference type="ARBA" id="ARBA00022679"/>
    </source>
</evidence>
<dbReference type="GO" id="GO:0052651">
    <property type="term" value="P:monoacylglycerol catabolic process"/>
    <property type="evidence" value="ECO:0007669"/>
    <property type="project" value="TreeGrafter"/>
</dbReference>
<keyword evidence="6" id="KW-1185">Reference proteome</keyword>
<gene>
    <name evidence="5" type="ORF">PILCRDRAFT_75622</name>
</gene>
<reference evidence="5 6" key="1">
    <citation type="submission" date="2014-04" db="EMBL/GenBank/DDBJ databases">
        <authorList>
            <consortium name="DOE Joint Genome Institute"/>
            <person name="Kuo A."/>
            <person name="Tarkka M."/>
            <person name="Buscot F."/>
            <person name="Kohler A."/>
            <person name="Nagy L.G."/>
            <person name="Floudas D."/>
            <person name="Copeland A."/>
            <person name="Barry K.W."/>
            <person name="Cichocki N."/>
            <person name="Veneault-Fourrey C."/>
            <person name="LaButti K."/>
            <person name="Lindquist E.A."/>
            <person name="Lipzen A."/>
            <person name="Lundell T."/>
            <person name="Morin E."/>
            <person name="Murat C."/>
            <person name="Sun H."/>
            <person name="Tunlid A."/>
            <person name="Henrissat B."/>
            <person name="Grigoriev I.V."/>
            <person name="Hibbett D.S."/>
            <person name="Martin F."/>
            <person name="Nordberg H.P."/>
            <person name="Cantor M.N."/>
            <person name="Hua S.X."/>
        </authorList>
    </citation>
    <scope>NUCLEOTIDE SEQUENCE [LARGE SCALE GENOMIC DNA]</scope>
    <source>
        <strain evidence="5 6">F 1598</strain>
    </source>
</reference>
<dbReference type="InterPro" id="IPR020802">
    <property type="entry name" value="TesA-like"/>
</dbReference>
<dbReference type="HOGENOM" id="CLU_029375_3_2_1"/>
<dbReference type="Pfam" id="PF12697">
    <property type="entry name" value="Abhydrolase_6"/>
    <property type="match status" value="1"/>
</dbReference>
<dbReference type="OrthoDB" id="446723at2759"/>